<dbReference type="PANTHER" id="PTHR42648">
    <property type="entry name" value="TRANSPOSASE, PUTATIVE-RELATED"/>
    <property type="match status" value="1"/>
</dbReference>
<feature type="domain" description="CCHC-type" evidence="10">
    <location>
        <begin position="206"/>
        <end position="220"/>
    </location>
</feature>
<name>A0A6A2Y125_HIBSY</name>
<keyword evidence="7" id="KW-0539">Nucleus</keyword>
<evidence type="ECO:0000256" key="6">
    <source>
        <dbReference type="ARBA" id="ARBA00023125"/>
    </source>
</evidence>
<comment type="subcellular location">
    <subcellularLocation>
        <location evidence="1">Nucleus</location>
    </subcellularLocation>
</comment>
<evidence type="ECO:0000259" key="11">
    <source>
        <dbReference type="PROSITE" id="PS50994"/>
    </source>
</evidence>
<evidence type="ECO:0000256" key="8">
    <source>
        <dbReference type="PROSITE-ProRule" id="PRU00047"/>
    </source>
</evidence>
<keyword evidence="2" id="KW-0645">Protease</keyword>
<dbReference type="GO" id="GO:0004190">
    <property type="term" value="F:aspartic-type endopeptidase activity"/>
    <property type="evidence" value="ECO:0007669"/>
    <property type="project" value="UniProtKB-KW"/>
</dbReference>
<evidence type="ECO:0000259" key="10">
    <source>
        <dbReference type="PROSITE" id="PS50158"/>
    </source>
</evidence>
<keyword evidence="8" id="KW-0862">Zinc</keyword>
<dbReference type="GO" id="GO:0008270">
    <property type="term" value="F:zinc ion binding"/>
    <property type="evidence" value="ECO:0007669"/>
    <property type="project" value="UniProtKB-KW"/>
</dbReference>
<dbReference type="CDD" id="cd09272">
    <property type="entry name" value="RNase_HI_RT_Ty1"/>
    <property type="match status" value="1"/>
</dbReference>
<sequence length="1252" mass="143030">MATKFDIEKFNGRNFSLWKLKMKVILRKDGCLAAISERPVDFTDDNKWIEMDGNAMVNFHLALADEVLSSIKEKKTAKEIWDHLTKLYEATSLHNKIFLKGKLYTLRMPESTSVTEHLNTLNTLFSQLTSLSCKIGEQERVELLLQSLLDSYDQLIINLKNNRQVNLQQAEALTTMPMMRGRLTERGQSSSHKHGRSKSRSKNNLKCYNCGKKGPLKKDCWSLNKNSNPQGNTANTSDDGDALCCEASTTVEGKKRFADIWLIDSGATYHMTSRREWFHQYEPILGGSVYSYNDHALEIIGVRTIKLKMYDGTIKVVQDKLGHMSEQGMKVLVEQNLLSGLTKVSLTLCEHCIKSKQHRLKFNTSNSRGKSVQELVHFDVCQAPVTSLGGAKYFVSFIDDYSRRCWVYPIKKKSDVFSTFKNFKARVELDSGNKIKCFRTDNGGEYTSEEFDDFCRKEGIKRQFTVANTPQQNGVAERMNRTLLERTRAMLRDAGLEKSFWVEAVNTACYLVNRAPSTVIELKTPIEMWTGKPTDYSNLHVFGSIVYVMYNSQEISKLDHKSRKCKFLGYADGVKGYRLWDPTAHKVIISRDVIFVEDKLQRKEDDDSAEKSDTTQIHMEKEVEQGDYSEAEPAHDEQEPESSEAPTTRQSDRVRRRPNWNSDYVTESNIAYCLLTEDGEPSTYQEAINSSDASLWMMVMQEEIEALHKNNTWDLVPLPQGRKPIGNKWVFKIKRNGDDQVERYRVRLVVKAYAQKECIDFNEIFSPVIYMLQPEGFEVKEKKNLVCRLNKSLYGLKQTPRCWYKIFDSFIMCLGYNRLNADPYHIEELKAQLAREFEMKDLGSANKILGMQIHRDRSNRKIWLSQKNYLKKILSRFSMQDCKPISTPLPINFKLSSNMSPSNEEERMEMSRVSYASAVGSLMFAMICTRPDIASAMGVVSRYMANPGKEHWNTVKRILRYIKGTSNIALYYGGSNLLINGYVDSDYVGDLDKSKSTTGYVFKVVGGAMLLEELGHNQEYVSLFCDSQSALHLARNPTFHSRTKQKRVQYHFIREKVEEGTVDIQKIHTKENIADFMTKAINADKFTWCRSSCGLSETGRKKSSVHQKLQQLCSVTNSTAVNKTSIIVDATRYIGELKDKVDKLSQETRTTSPASTSQTPMPMVTVETLDKGFLINVLLEKNCPGLLVSVLETFEELGLDVLEARVSCEETFKLEAIGGENEGNAEGIDAQMVKQAMMQAIRKWDENRQQED</sequence>
<keyword evidence="6" id="KW-0238">DNA-binding</keyword>
<dbReference type="Gene3D" id="3.30.420.10">
    <property type="entry name" value="Ribonuclease H-like superfamily/Ribonuclease H"/>
    <property type="match status" value="1"/>
</dbReference>
<keyword evidence="13" id="KW-1185">Reference proteome</keyword>
<evidence type="ECO:0000256" key="4">
    <source>
        <dbReference type="ARBA" id="ARBA00022750"/>
    </source>
</evidence>
<dbReference type="SUPFAM" id="SSF56672">
    <property type="entry name" value="DNA/RNA polymerases"/>
    <property type="match status" value="1"/>
</dbReference>
<dbReference type="InterPro" id="IPR054502">
    <property type="entry name" value="bHLH-TF_ACT-like_plant"/>
</dbReference>
<dbReference type="InterPro" id="IPR013103">
    <property type="entry name" value="RVT_2"/>
</dbReference>
<dbReference type="SUPFAM" id="SSF53098">
    <property type="entry name" value="Ribonuclease H-like"/>
    <property type="match status" value="1"/>
</dbReference>
<dbReference type="Pfam" id="PF00665">
    <property type="entry name" value="rve"/>
    <property type="match status" value="1"/>
</dbReference>
<feature type="region of interest" description="Disordered" evidence="9">
    <location>
        <begin position="601"/>
        <end position="660"/>
    </location>
</feature>
<evidence type="ECO:0008006" key="14">
    <source>
        <dbReference type="Google" id="ProtNLM"/>
    </source>
</evidence>
<dbReference type="InterPro" id="IPR054722">
    <property type="entry name" value="PolX-like_BBD"/>
</dbReference>
<dbReference type="Proteomes" id="UP000436088">
    <property type="component" value="Unassembled WGS sequence"/>
</dbReference>
<gene>
    <name evidence="12" type="ORF">F3Y22_tig00113072pilonHSYRG00012</name>
</gene>
<feature type="compositionally biased region" description="Basic and acidic residues" evidence="9">
    <location>
        <begin position="601"/>
        <end position="624"/>
    </location>
</feature>
<dbReference type="AlphaFoldDB" id="A0A6A2Y125"/>
<evidence type="ECO:0000256" key="9">
    <source>
        <dbReference type="SAM" id="MobiDB-lite"/>
    </source>
</evidence>
<dbReference type="InterPro" id="IPR057670">
    <property type="entry name" value="SH3_retrovirus"/>
</dbReference>
<protein>
    <recommendedName>
        <fullName evidence="14">Integrase catalytic domain-containing protein</fullName>
    </recommendedName>
</protein>
<dbReference type="InterPro" id="IPR012337">
    <property type="entry name" value="RNaseH-like_sf"/>
</dbReference>
<dbReference type="Pfam" id="PF07727">
    <property type="entry name" value="RVT_2"/>
    <property type="match status" value="2"/>
</dbReference>
<dbReference type="InterPro" id="IPR001584">
    <property type="entry name" value="Integrase_cat-core"/>
</dbReference>
<dbReference type="EMBL" id="VEPZ02001687">
    <property type="protein sequence ID" value="KAE8663197.1"/>
    <property type="molecule type" value="Genomic_DNA"/>
</dbReference>
<organism evidence="12 13">
    <name type="scientific">Hibiscus syriacus</name>
    <name type="common">Rose of Sharon</name>
    <dbReference type="NCBI Taxonomy" id="106335"/>
    <lineage>
        <taxon>Eukaryota</taxon>
        <taxon>Viridiplantae</taxon>
        <taxon>Streptophyta</taxon>
        <taxon>Embryophyta</taxon>
        <taxon>Tracheophyta</taxon>
        <taxon>Spermatophyta</taxon>
        <taxon>Magnoliopsida</taxon>
        <taxon>eudicotyledons</taxon>
        <taxon>Gunneridae</taxon>
        <taxon>Pentapetalae</taxon>
        <taxon>rosids</taxon>
        <taxon>malvids</taxon>
        <taxon>Malvales</taxon>
        <taxon>Malvaceae</taxon>
        <taxon>Malvoideae</taxon>
        <taxon>Hibiscus</taxon>
    </lineage>
</organism>
<keyword evidence="3" id="KW-0479">Metal-binding</keyword>
<proteinExistence type="predicted"/>
<dbReference type="GO" id="GO:0015074">
    <property type="term" value="P:DNA integration"/>
    <property type="evidence" value="ECO:0007669"/>
    <property type="project" value="InterPro"/>
</dbReference>
<dbReference type="InterPro" id="IPR001878">
    <property type="entry name" value="Znf_CCHC"/>
</dbReference>
<dbReference type="PROSITE" id="PS50994">
    <property type="entry name" value="INTEGRASE"/>
    <property type="match status" value="1"/>
</dbReference>
<dbReference type="Pfam" id="PF14223">
    <property type="entry name" value="Retrotran_gag_2"/>
    <property type="match status" value="1"/>
</dbReference>
<evidence type="ECO:0000313" key="12">
    <source>
        <dbReference type="EMBL" id="KAE8663197.1"/>
    </source>
</evidence>
<reference evidence="12" key="1">
    <citation type="submission" date="2019-09" db="EMBL/GenBank/DDBJ databases">
        <title>Draft genome information of white flower Hibiscus syriacus.</title>
        <authorList>
            <person name="Kim Y.-M."/>
        </authorList>
    </citation>
    <scope>NUCLEOTIDE SEQUENCE [LARGE SCALE GENOMIC DNA]</scope>
    <source>
        <strain evidence="12">YM2019G1</strain>
    </source>
</reference>
<dbReference type="Pfam" id="PF25597">
    <property type="entry name" value="SH3_retrovirus"/>
    <property type="match status" value="1"/>
</dbReference>
<evidence type="ECO:0000256" key="1">
    <source>
        <dbReference type="ARBA" id="ARBA00004123"/>
    </source>
</evidence>
<dbReference type="PROSITE" id="PS50158">
    <property type="entry name" value="ZF_CCHC"/>
    <property type="match status" value="1"/>
</dbReference>
<keyword evidence="4" id="KW-0064">Aspartyl protease</keyword>
<evidence type="ECO:0000256" key="5">
    <source>
        <dbReference type="ARBA" id="ARBA00022801"/>
    </source>
</evidence>
<comment type="caution">
    <text evidence="12">The sequence shown here is derived from an EMBL/GenBank/DDBJ whole genome shotgun (WGS) entry which is preliminary data.</text>
</comment>
<dbReference type="Pfam" id="PF22754">
    <property type="entry name" value="bHLH-TF_ACT-like_plant"/>
    <property type="match status" value="1"/>
</dbReference>
<feature type="domain" description="Integrase catalytic" evidence="11">
    <location>
        <begin position="368"/>
        <end position="533"/>
    </location>
</feature>
<dbReference type="PANTHER" id="PTHR42648:SF28">
    <property type="entry name" value="TRANSPOSON-ENCODED PROTEIN WITH RIBONUCLEASE H-LIKE AND RETROVIRUS ZINC FINGER-LIKE DOMAINS"/>
    <property type="match status" value="1"/>
</dbReference>
<evidence type="ECO:0000313" key="13">
    <source>
        <dbReference type="Proteomes" id="UP000436088"/>
    </source>
</evidence>
<dbReference type="GO" id="GO:0005634">
    <property type="term" value="C:nucleus"/>
    <property type="evidence" value="ECO:0007669"/>
    <property type="project" value="UniProtKB-SubCell"/>
</dbReference>
<feature type="region of interest" description="Disordered" evidence="9">
    <location>
        <begin position="184"/>
        <end position="206"/>
    </location>
</feature>
<keyword evidence="5" id="KW-0378">Hydrolase</keyword>
<dbReference type="GO" id="GO:0003676">
    <property type="term" value="F:nucleic acid binding"/>
    <property type="evidence" value="ECO:0007669"/>
    <property type="project" value="InterPro"/>
</dbReference>
<dbReference type="GO" id="GO:0006508">
    <property type="term" value="P:proteolysis"/>
    <property type="evidence" value="ECO:0007669"/>
    <property type="project" value="UniProtKB-KW"/>
</dbReference>
<feature type="compositionally biased region" description="Basic residues" evidence="9">
    <location>
        <begin position="191"/>
        <end position="203"/>
    </location>
</feature>
<dbReference type="InterPro" id="IPR036397">
    <property type="entry name" value="RNaseH_sf"/>
</dbReference>
<dbReference type="InterPro" id="IPR039537">
    <property type="entry name" value="Retrotran_Ty1/copia-like"/>
</dbReference>
<evidence type="ECO:0000256" key="2">
    <source>
        <dbReference type="ARBA" id="ARBA00022670"/>
    </source>
</evidence>
<evidence type="ECO:0000256" key="7">
    <source>
        <dbReference type="ARBA" id="ARBA00023242"/>
    </source>
</evidence>
<dbReference type="Pfam" id="PF22936">
    <property type="entry name" value="Pol_BBD"/>
    <property type="match status" value="1"/>
</dbReference>
<keyword evidence="8" id="KW-0863">Zinc-finger</keyword>
<evidence type="ECO:0000256" key="3">
    <source>
        <dbReference type="ARBA" id="ARBA00022723"/>
    </source>
</evidence>
<dbReference type="InterPro" id="IPR043502">
    <property type="entry name" value="DNA/RNA_pol_sf"/>
</dbReference>
<dbReference type="GO" id="GO:0080090">
    <property type="term" value="P:regulation of primary metabolic process"/>
    <property type="evidence" value="ECO:0007669"/>
    <property type="project" value="UniProtKB-ARBA"/>
</dbReference>
<accession>A0A6A2Y125</accession>